<sequence>MSTVIEFIKKLDHKIDATAERIKDRKIRFYPTIVGPIVFIVFSVVVLALMPGQIKIQPNMSINARTFPSILTYLILGSSSVLLIKDGVKLIRKIPVEKLELELLTELKALILLFLLMLYALMMKTIGFIAGSVIYSILMLYYFRVKNWKYYTIVVASAIAIGIIFRFVLNVRLP</sequence>
<keyword evidence="4" id="KW-1185">Reference proteome</keyword>
<dbReference type="Proteomes" id="UP000005632">
    <property type="component" value="Chromosome"/>
</dbReference>
<dbReference type="Pfam" id="PF07331">
    <property type="entry name" value="TctB"/>
    <property type="match status" value="1"/>
</dbReference>
<dbReference type="InterPro" id="IPR009936">
    <property type="entry name" value="DUF1468"/>
</dbReference>
<gene>
    <name evidence="3" type="ordered locus">SpiGrapes_1502</name>
</gene>
<evidence type="ECO:0000313" key="4">
    <source>
        <dbReference type="Proteomes" id="UP000005632"/>
    </source>
</evidence>
<dbReference type="EMBL" id="CP003155">
    <property type="protein sequence ID" value="AEV29312.1"/>
    <property type="molecule type" value="Genomic_DNA"/>
</dbReference>
<proteinExistence type="predicted"/>
<reference evidence="3 4" key="1">
    <citation type="submission" date="2011-11" db="EMBL/GenBank/DDBJ databases">
        <title>Complete sequence of Spirochaeta sp. grapes.</title>
        <authorList>
            <consortium name="US DOE Joint Genome Institute"/>
            <person name="Lucas S."/>
            <person name="Han J."/>
            <person name="Lapidus A."/>
            <person name="Cheng J.-F."/>
            <person name="Goodwin L."/>
            <person name="Pitluck S."/>
            <person name="Peters L."/>
            <person name="Ovchinnikova G."/>
            <person name="Munk A.C."/>
            <person name="Detter J.C."/>
            <person name="Han C."/>
            <person name="Tapia R."/>
            <person name="Land M."/>
            <person name="Hauser L."/>
            <person name="Kyrpides N."/>
            <person name="Ivanova N."/>
            <person name="Pagani I."/>
            <person name="Ritalahtilisa K."/>
            <person name="Loeffler F."/>
            <person name="Woyke T."/>
        </authorList>
    </citation>
    <scope>NUCLEOTIDE SEQUENCE [LARGE SCALE GENOMIC DNA]</scope>
    <source>
        <strain evidence="4">ATCC BAA-1885 / DSM 22778 / Grapes</strain>
    </source>
</reference>
<dbReference type="eggNOG" id="ENOG503131T">
    <property type="taxonomic scope" value="Bacteria"/>
</dbReference>
<evidence type="ECO:0000259" key="2">
    <source>
        <dbReference type="Pfam" id="PF07331"/>
    </source>
</evidence>
<dbReference type="AlphaFoldDB" id="G8QVM0"/>
<accession>G8QVM0</accession>
<dbReference type="OrthoDB" id="5690851at2"/>
<dbReference type="RefSeq" id="WP_014270160.1">
    <property type="nucleotide sequence ID" value="NC_016633.1"/>
</dbReference>
<dbReference type="KEGG" id="sgp:SpiGrapes_1502"/>
<feature type="transmembrane region" description="Helical" evidence="1">
    <location>
        <begin position="109"/>
        <end position="142"/>
    </location>
</feature>
<dbReference type="HOGENOM" id="CLU_130904_0_0_12"/>
<feature type="transmembrane region" description="Helical" evidence="1">
    <location>
        <begin position="148"/>
        <end position="169"/>
    </location>
</feature>
<evidence type="ECO:0000256" key="1">
    <source>
        <dbReference type="SAM" id="Phobius"/>
    </source>
</evidence>
<feature type="transmembrane region" description="Helical" evidence="1">
    <location>
        <begin position="70"/>
        <end position="88"/>
    </location>
</feature>
<dbReference type="STRING" id="158190.SpiGrapes_1502"/>
<keyword evidence="1" id="KW-1133">Transmembrane helix</keyword>
<protein>
    <recommendedName>
        <fullName evidence="2">DUF1468 domain-containing protein</fullName>
    </recommendedName>
</protein>
<keyword evidence="1" id="KW-0812">Transmembrane</keyword>
<evidence type="ECO:0000313" key="3">
    <source>
        <dbReference type="EMBL" id="AEV29312.1"/>
    </source>
</evidence>
<name>G8QVM0_SPHPG</name>
<keyword evidence="1" id="KW-0472">Membrane</keyword>
<organism evidence="3 4">
    <name type="scientific">Sphaerochaeta pleomorpha (strain ATCC BAA-1885 / DSM 22778 / Grapes)</name>
    <dbReference type="NCBI Taxonomy" id="158190"/>
    <lineage>
        <taxon>Bacteria</taxon>
        <taxon>Pseudomonadati</taxon>
        <taxon>Spirochaetota</taxon>
        <taxon>Spirochaetia</taxon>
        <taxon>Spirochaetales</taxon>
        <taxon>Sphaerochaetaceae</taxon>
        <taxon>Sphaerochaeta</taxon>
    </lineage>
</organism>
<feature type="transmembrane region" description="Helical" evidence="1">
    <location>
        <begin position="29"/>
        <end position="50"/>
    </location>
</feature>
<feature type="domain" description="DUF1468" evidence="2">
    <location>
        <begin position="34"/>
        <end position="174"/>
    </location>
</feature>